<dbReference type="EMBL" id="CP014673">
    <property type="protein sequence ID" value="ANX01779.1"/>
    <property type="molecule type" value="Genomic_DNA"/>
</dbReference>
<keyword evidence="1" id="KW-1133">Transmembrane helix</keyword>
<feature type="transmembrane region" description="Helical" evidence="1">
    <location>
        <begin position="212"/>
        <end position="234"/>
    </location>
</feature>
<protein>
    <recommendedName>
        <fullName evidence="4">DUF1538 domain-containing protein</fullName>
    </recommendedName>
</protein>
<dbReference type="Proteomes" id="UP000092931">
    <property type="component" value="Chromosome"/>
</dbReference>
<feature type="transmembrane region" description="Helical" evidence="1">
    <location>
        <begin position="16"/>
        <end position="35"/>
    </location>
</feature>
<reference evidence="2 3" key="1">
    <citation type="submission" date="2016-02" db="EMBL/GenBank/DDBJ databases">
        <title>Comparison of Clostridium stercorarium subspecies using comparative genomics and transcriptomics.</title>
        <authorList>
            <person name="Schellenberg J."/>
            <person name="Thallinger G."/>
            <person name="Levin D.B."/>
            <person name="Zhang X."/>
            <person name="Alvare G."/>
            <person name="Fristensky B."/>
            <person name="Sparling R."/>
        </authorList>
    </citation>
    <scope>NUCLEOTIDE SEQUENCE [LARGE SCALE GENOMIC DNA]</scope>
    <source>
        <strain evidence="2 3">DSM 9219</strain>
    </source>
</reference>
<dbReference type="Pfam" id="PF07556">
    <property type="entry name" value="DUF1538"/>
    <property type="match status" value="1"/>
</dbReference>
<keyword evidence="1" id="KW-0812">Transmembrane</keyword>
<feature type="transmembrane region" description="Helical" evidence="1">
    <location>
        <begin position="148"/>
        <end position="168"/>
    </location>
</feature>
<sequence>MILSLFDGFGGVIKDVALAMAPISIVFAFFQIFVLKFSKKKIVNIIKGMVITFIGLSFFLQGVNVGFMPVGELMGMALGGSMYNWVLIPIGFLMGFAVTLAEPSVHVLVDQVEEASGGHINKKVMLITVCIGVSAAVALAMLRVIKGISLWYIVIPGYIIAFILAKFVPSHFVPIAFDAGSAATGPMTVTLILAIVMGATKQIEGRDPFIDGFGMTTIVALAPILSVLILGFLYGRKEKADER</sequence>
<feature type="transmembrane region" description="Helical" evidence="1">
    <location>
        <begin position="82"/>
        <end position="103"/>
    </location>
</feature>
<evidence type="ECO:0000313" key="2">
    <source>
        <dbReference type="EMBL" id="ANX01779.1"/>
    </source>
</evidence>
<dbReference type="RefSeq" id="WP_065820943.1">
    <property type="nucleotide sequence ID" value="NZ_CP014673.1"/>
</dbReference>
<feature type="transmembrane region" description="Helical" evidence="1">
    <location>
        <begin position="175"/>
        <end position="200"/>
    </location>
</feature>
<name>A0A1B1YLW2_THEST</name>
<keyword evidence="1" id="KW-0472">Membrane</keyword>
<feature type="transmembrane region" description="Helical" evidence="1">
    <location>
        <begin position="124"/>
        <end position="142"/>
    </location>
</feature>
<evidence type="ECO:0000256" key="1">
    <source>
        <dbReference type="SAM" id="Phobius"/>
    </source>
</evidence>
<dbReference type="AlphaFoldDB" id="A0A1B1YLW2"/>
<evidence type="ECO:0000313" key="3">
    <source>
        <dbReference type="Proteomes" id="UP000092931"/>
    </source>
</evidence>
<dbReference type="InterPro" id="IPR011435">
    <property type="entry name" value="UmpAB"/>
</dbReference>
<evidence type="ECO:0008006" key="4">
    <source>
        <dbReference type="Google" id="ProtNLM"/>
    </source>
</evidence>
<organism evidence="2 3">
    <name type="scientific">Thermoclostridium stercorarium subsp. leptospartum DSM 9219</name>
    <dbReference type="NCBI Taxonomy" id="1346611"/>
    <lineage>
        <taxon>Bacteria</taxon>
        <taxon>Bacillati</taxon>
        <taxon>Bacillota</taxon>
        <taxon>Clostridia</taxon>
        <taxon>Eubacteriales</taxon>
        <taxon>Oscillospiraceae</taxon>
        <taxon>Thermoclostridium</taxon>
    </lineage>
</organism>
<feature type="transmembrane region" description="Helical" evidence="1">
    <location>
        <begin position="42"/>
        <end position="62"/>
    </location>
</feature>
<proteinExistence type="predicted"/>
<accession>A0A1B1YLW2</accession>
<gene>
    <name evidence="2" type="ORF">CSTERLE_09460</name>
</gene>